<evidence type="ECO:0000256" key="1">
    <source>
        <dbReference type="ARBA" id="ARBA00005078"/>
    </source>
</evidence>
<dbReference type="Gene3D" id="2.60.120.320">
    <property type="entry name" value="Thiamin pyrophosphokinase, thiamin-binding domain"/>
    <property type="match status" value="1"/>
</dbReference>
<dbReference type="InterPro" id="IPR006282">
    <property type="entry name" value="Thi_PPkinase"/>
</dbReference>
<dbReference type="PANTHER" id="PTHR13622">
    <property type="entry name" value="THIAMIN PYROPHOSPHOKINASE"/>
    <property type="match status" value="1"/>
</dbReference>
<dbReference type="Gene3D" id="3.40.50.10240">
    <property type="entry name" value="Thiamin pyrophosphokinase, catalytic domain"/>
    <property type="match status" value="1"/>
</dbReference>
<reference evidence="11 12" key="1">
    <citation type="journal article" date="2019" name="Sci. Rep.">
        <title>Comparative genomics of chytrid fungi reveal insights into the obligate biotrophic and pathogenic lifestyle of Synchytrium endobioticum.</title>
        <authorList>
            <person name="van de Vossenberg B.T.L.H."/>
            <person name="Warris S."/>
            <person name="Nguyen H.D.T."/>
            <person name="van Gent-Pelzer M.P.E."/>
            <person name="Joly D.L."/>
            <person name="van de Geest H.C."/>
            <person name="Bonants P.J.M."/>
            <person name="Smith D.S."/>
            <person name="Levesque C.A."/>
            <person name="van der Lee T.A.J."/>
        </authorList>
    </citation>
    <scope>NUCLEOTIDE SEQUENCE [LARGE SCALE GENOMIC DNA]</scope>
    <source>
        <strain evidence="10 12">LEV6574</strain>
        <strain evidence="9 11">MB42</strain>
    </source>
</reference>
<dbReference type="Pfam" id="PF04263">
    <property type="entry name" value="TPK_catalytic"/>
    <property type="match status" value="1"/>
</dbReference>
<comment type="catalytic activity">
    <reaction evidence="7">
        <text>thiamine + ATP = thiamine diphosphate + AMP + H(+)</text>
        <dbReference type="Rhea" id="RHEA:11576"/>
        <dbReference type="ChEBI" id="CHEBI:15378"/>
        <dbReference type="ChEBI" id="CHEBI:18385"/>
        <dbReference type="ChEBI" id="CHEBI:30616"/>
        <dbReference type="ChEBI" id="CHEBI:58937"/>
        <dbReference type="ChEBI" id="CHEBI:456215"/>
    </reaction>
</comment>
<dbReference type="SUPFAM" id="SSF63999">
    <property type="entry name" value="Thiamin pyrophosphokinase, catalytic domain"/>
    <property type="match status" value="1"/>
</dbReference>
<proteinExistence type="inferred from homology"/>
<dbReference type="VEuPathDB" id="FungiDB:SeMB42_g05440"/>
<dbReference type="OrthoDB" id="25149at2759"/>
<evidence type="ECO:0000256" key="5">
    <source>
        <dbReference type="ARBA" id="ARBA00022777"/>
    </source>
</evidence>
<dbReference type="EMBL" id="QEAM01000186">
    <property type="protein sequence ID" value="TPX44340.1"/>
    <property type="molecule type" value="Genomic_DNA"/>
</dbReference>
<dbReference type="UniPathway" id="UPA00060">
    <property type="reaction ID" value="UER00597"/>
</dbReference>
<evidence type="ECO:0000256" key="2">
    <source>
        <dbReference type="ARBA" id="ARBA00006785"/>
    </source>
</evidence>
<dbReference type="GO" id="GO:0009229">
    <property type="term" value="P:thiamine diphosphate biosynthetic process"/>
    <property type="evidence" value="ECO:0007669"/>
    <property type="project" value="UniProtKB-UniRule"/>
</dbReference>
<dbReference type="NCBIfam" id="TIGR01378">
    <property type="entry name" value="thi_PPkinase"/>
    <property type="match status" value="1"/>
</dbReference>
<evidence type="ECO:0000256" key="4">
    <source>
        <dbReference type="ARBA" id="ARBA00022741"/>
    </source>
</evidence>
<evidence type="ECO:0000256" key="6">
    <source>
        <dbReference type="ARBA" id="ARBA00022840"/>
    </source>
</evidence>
<dbReference type="CDD" id="cd07995">
    <property type="entry name" value="TPK"/>
    <property type="match status" value="1"/>
</dbReference>
<dbReference type="InterPro" id="IPR036371">
    <property type="entry name" value="TPK_B1-bd_sf"/>
</dbReference>
<evidence type="ECO:0000259" key="8">
    <source>
        <dbReference type="SMART" id="SM00983"/>
    </source>
</evidence>
<dbReference type="SUPFAM" id="SSF63862">
    <property type="entry name" value="Thiamin pyrophosphokinase, substrate-binding domain"/>
    <property type="match status" value="1"/>
</dbReference>
<dbReference type="AlphaFoldDB" id="A0A507CRE2"/>
<comment type="caution">
    <text evidence="9">The sequence shown here is derived from an EMBL/GenBank/DDBJ whole genome shotgun (WGS) entry which is preliminary data.</text>
</comment>
<dbReference type="PANTHER" id="PTHR13622:SF8">
    <property type="entry name" value="THIAMIN PYROPHOSPHOKINASE 1"/>
    <property type="match status" value="1"/>
</dbReference>
<organism evidence="9 11">
    <name type="scientific">Synchytrium endobioticum</name>
    <dbReference type="NCBI Taxonomy" id="286115"/>
    <lineage>
        <taxon>Eukaryota</taxon>
        <taxon>Fungi</taxon>
        <taxon>Fungi incertae sedis</taxon>
        <taxon>Chytridiomycota</taxon>
        <taxon>Chytridiomycota incertae sedis</taxon>
        <taxon>Chytridiomycetes</taxon>
        <taxon>Synchytriales</taxon>
        <taxon>Synchytriaceae</taxon>
        <taxon>Synchytrium</taxon>
    </lineage>
</organism>
<dbReference type="SMART" id="SM00983">
    <property type="entry name" value="TPK_B1_binding"/>
    <property type="match status" value="1"/>
</dbReference>
<evidence type="ECO:0000313" key="9">
    <source>
        <dbReference type="EMBL" id="TPX41737.1"/>
    </source>
</evidence>
<dbReference type="PIRSF" id="PIRSF031057">
    <property type="entry name" value="Thiamin_pyrophosphokinase"/>
    <property type="match status" value="1"/>
</dbReference>
<keyword evidence="6 7" id="KW-0067">ATP-binding</keyword>
<dbReference type="FunFam" id="3.40.50.10240:FF:000006">
    <property type="entry name" value="Thiamin pyrophosphokinase 1"/>
    <property type="match status" value="1"/>
</dbReference>
<dbReference type="STRING" id="286115.A0A507CRE2"/>
<dbReference type="InterPro" id="IPR036759">
    <property type="entry name" value="TPK_catalytic_sf"/>
</dbReference>
<keyword evidence="11" id="KW-1185">Reference proteome</keyword>
<dbReference type="InterPro" id="IPR007371">
    <property type="entry name" value="TPK_catalytic"/>
</dbReference>
<dbReference type="GO" id="GO:0006772">
    <property type="term" value="P:thiamine metabolic process"/>
    <property type="evidence" value="ECO:0007669"/>
    <property type="project" value="InterPro"/>
</dbReference>
<dbReference type="Proteomes" id="UP000317494">
    <property type="component" value="Unassembled WGS sequence"/>
</dbReference>
<dbReference type="GO" id="GO:0030975">
    <property type="term" value="F:thiamine binding"/>
    <property type="evidence" value="ECO:0007669"/>
    <property type="project" value="UniProtKB-UniRule"/>
</dbReference>
<comment type="similarity">
    <text evidence="2 7">Belongs to the thiamine pyrophosphokinase family.</text>
</comment>
<sequence>MEWKLSKLVSFNDVDTLIPLALIVLNAPLRITSTFEALWKRASVTLFADGGANRVYDALGDDELRKRYLPSTIVGDLDSLRPDVRDWYAQKKITAQEDHDQNSTDFQKCLAVIDTDPNVSSSACVVAVGALSGRFDHVMHAINVLHLSPANRPLYLLSDESVAFLLRPGKHTIICDTRMEGPTCGLLPIGAPVAHITSTGLKWNLDSSLPTKFGGLVSTSNAFADEPASKSERVVTVDTDGAVVWTCELRS</sequence>
<evidence type="ECO:0000313" key="10">
    <source>
        <dbReference type="EMBL" id="TPX44340.1"/>
    </source>
</evidence>
<comment type="pathway">
    <text evidence="1 7">Cofactor biosynthesis; thiamine diphosphate biosynthesis; thiamine diphosphate from thiamine: step 1/1.</text>
</comment>
<evidence type="ECO:0000313" key="11">
    <source>
        <dbReference type="Proteomes" id="UP000317494"/>
    </source>
</evidence>
<dbReference type="InterPro" id="IPR007373">
    <property type="entry name" value="Thiamin_PyroPKinase_B1-bd"/>
</dbReference>
<evidence type="ECO:0000313" key="12">
    <source>
        <dbReference type="Proteomes" id="UP000320475"/>
    </source>
</evidence>
<dbReference type="Pfam" id="PF04265">
    <property type="entry name" value="TPK_B1_binding"/>
    <property type="match status" value="1"/>
</dbReference>
<dbReference type="GO" id="GO:0016301">
    <property type="term" value="F:kinase activity"/>
    <property type="evidence" value="ECO:0007669"/>
    <property type="project" value="UniProtKB-UniRule"/>
</dbReference>
<feature type="domain" description="Thiamin pyrophosphokinase thiamin-binding" evidence="8">
    <location>
        <begin position="169"/>
        <end position="243"/>
    </location>
</feature>
<dbReference type="EC" id="2.7.6.2" evidence="7"/>
<dbReference type="EMBL" id="QEAN01000259">
    <property type="protein sequence ID" value="TPX41737.1"/>
    <property type="molecule type" value="Genomic_DNA"/>
</dbReference>
<evidence type="ECO:0000256" key="3">
    <source>
        <dbReference type="ARBA" id="ARBA00022679"/>
    </source>
</evidence>
<name>A0A507CRE2_9FUNG</name>
<dbReference type="FunFam" id="2.60.120.320:FF:000001">
    <property type="entry name" value="Thiamine pyrophosphokinase"/>
    <property type="match status" value="1"/>
</dbReference>
<protein>
    <recommendedName>
        <fullName evidence="7">Thiamine pyrophosphokinase</fullName>
        <ecNumber evidence="7">2.7.6.2</ecNumber>
    </recommendedName>
</protein>
<evidence type="ECO:0000256" key="7">
    <source>
        <dbReference type="PIRNR" id="PIRNR031057"/>
    </source>
</evidence>
<dbReference type="GO" id="GO:0005524">
    <property type="term" value="F:ATP binding"/>
    <property type="evidence" value="ECO:0007669"/>
    <property type="project" value="UniProtKB-UniRule"/>
</dbReference>
<dbReference type="InterPro" id="IPR016966">
    <property type="entry name" value="Thiamin_pyrophosphokinase_euk"/>
</dbReference>
<dbReference type="Proteomes" id="UP000320475">
    <property type="component" value="Unassembled WGS sequence"/>
</dbReference>
<accession>A0A507CRE2</accession>
<dbReference type="GO" id="GO:0004788">
    <property type="term" value="F:thiamine diphosphokinase activity"/>
    <property type="evidence" value="ECO:0007669"/>
    <property type="project" value="UniProtKB-UniRule"/>
</dbReference>
<keyword evidence="5 7" id="KW-0418">Kinase</keyword>
<gene>
    <name evidence="9" type="primary">THI80</name>
    <name evidence="10" type="ORF">SeLEV6574_g04544</name>
    <name evidence="9" type="ORF">SeMB42_g05440</name>
</gene>
<keyword evidence="4 7" id="KW-0547">Nucleotide-binding</keyword>
<keyword evidence="3 7" id="KW-0808">Transferase</keyword>